<evidence type="ECO:0000256" key="1">
    <source>
        <dbReference type="ARBA" id="ARBA00004340"/>
    </source>
</evidence>
<feature type="domain" description="Crinkler effector protein N-terminal" evidence="4">
    <location>
        <begin position="6"/>
        <end position="106"/>
    </location>
</feature>
<keyword evidence="6" id="KW-1185">Reference proteome</keyword>
<dbReference type="InterPro" id="IPR045379">
    <property type="entry name" value="Crinkler_N"/>
</dbReference>
<dbReference type="EMBL" id="JAAAIN010003449">
    <property type="protein sequence ID" value="KAG0285650.1"/>
    <property type="molecule type" value="Genomic_DNA"/>
</dbReference>
<dbReference type="AlphaFoldDB" id="A0A9P6UEU5"/>
<protein>
    <recommendedName>
        <fullName evidence="4">Crinkler effector protein N-terminal domain-containing protein</fullName>
    </recommendedName>
</protein>
<comment type="caution">
    <text evidence="5">The sequence shown here is derived from an EMBL/GenBank/DDBJ whole genome shotgun (WGS) entry which is preliminary data.</text>
</comment>
<name>A0A9P6UEU5_9FUNG</name>
<reference evidence="5" key="1">
    <citation type="journal article" date="2020" name="Fungal Divers.">
        <title>Resolving the Mortierellaceae phylogeny through synthesis of multi-gene phylogenetics and phylogenomics.</title>
        <authorList>
            <person name="Vandepol N."/>
            <person name="Liber J."/>
            <person name="Desiro A."/>
            <person name="Na H."/>
            <person name="Kennedy M."/>
            <person name="Barry K."/>
            <person name="Grigoriev I.V."/>
            <person name="Miller A.N."/>
            <person name="O'Donnell K."/>
            <person name="Stajich J.E."/>
            <person name="Bonito G."/>
        </authorList>
    </citation>
    <scope>NUCLEOTIDE SEQUENCE</scope>
    <source>
        <strain evidence="5">NVP60</strain>
    </source>
</reference>
<feature type="non-terminal residue" evidence="5">
    <location>
        <position position="115"/>
    </location>
</feature>
<dbReference type="Pfam" id="PF20147">
    <property type="entry name" value="Crinkler"/>
    <property type="match status" value="1"/>
</dbReference>
<dbReference type="OrthoDB" id="2673191at2759"/>
<dbReference type="GO" id="GO:0005576">
    <property type="term" value="C:extracellular region"/>
    <property type="evidence" value="ECO:0007669"/>
    <property type="project" value="UniProtKB-SubCell"/>
</dbReference>
<evidence type="ECO:0000313" key="6">
    <source>
        <dbReference type="Proteomes" id="UP000823405"/>
    </source>
</evidence>
<evidence type="ECO:0000313" key="5">
    <source>
        <dbReference type="EMBL" id="KAG0285650.1"/>
    </source>
</evidence>
<evidence type="ECO:0000256" key="3">
    <source>
        <dbReference type="ARBA" id="ARBA00022525"/>
    </source>
</evidence>
<comment type="subcellular location">
    <subcellularLocation>
        <location evidence="1">Host cell</location>
    </subcellularLocation>
    <subcellularLocation>
        <location evidence="2">Secreted</location>
    </subcellularLocation>
</comment>
<keyword evidence="3" id="KW-0964">Secreted</keyword>
<dbReference type="Proteomes" id="UP000823405">
    <property type="component" value="Unassembled WGS sequence"/>
</dbReference>
<evidence type="ECO:0000256" key="2">
    <source>
        <dbReference type="ARBA" id="ARBA00004613"/>
    </source>
</evidence>
<gene>
    <name evidence="5" type="ORF">BGZ97_007715</name>
</gene>
<proteinExistence type="predicted"/>
<evidence type="ECO:0000259" key="4">
    <source>
        <dbReference type="Pfam" id="PF20147"/>
    </source>
</evidence>
<organism evidence="5 6">
    <name type="scientific">Linnemannia gamsii</name>
    <dbReference type="NCBI Taxonomy" id="64522"/>
    <lineage>
        <taxon>Eukaryota</taxon>
        <taxon>Fungi</taxon>
        <taxon>Fungi incertae sedis</taxon>
        <taxon>Mucoromycota</taxon>
        <taxon>Mortierellomycotina</taxon>
        <taxon>Mortierellomycetes</taxon>
        <taxon>Mortierellales</taxon>
        <taxon>Mortierellaceae</taxon>
        <taxon>Linnemannia</taxon>
    </lineage>
</organism>
<sequence length="115" mass="12744">MTDNPLTLFCLVGGEARCQAFSVDIDASKTVDHLKKFIKAEKTNNFSDADADQLTLWRVSVAITDDDEELPILLDSVNKKKLGPATRISKVFTEELPEETIQIIVKRPPQGNANT</sequence>
<accession>A0A9P6UEU5</accession>
<dbReference type="GO" id="GO:0043657">
    <property type="term" value="C:host cell"/>
    <property type="evidence" value="ECO:0007669"/>
    <property type="project" value="UniProtKB-SubCell"/>
</dbReference>